<gene>
    <name evidence="2" type="ORF">GT747_00155</name>
    <name evidence="3" type="ORF">SAMN05444424_1854</name>
</gene>
<evidence type="ECO:0000313" key="5">
    <source>
        <dbReference type="Proteomes" id="UP000474718"/>
    </source>
</evidence>
<protein>
    <submittedName>
        <fullName evidence="3">Uncharacterized protein</fullName>
    </submittedName>
</protein>
<comment type="caution">
    <text evidence="3">The sequence shown here is derived from an EMBL/GenBank/DDBJ whole genome shotgun (WGS) entry which is preliminary data.</text>
</comment>
<dbReference type="EMBL" id="WWVX01000001">
    <property type="protein sequence ID" value="MZL68186.1"/>
    <property type="molecule type" value="Genomic_DNA"/>
</dbReference>
<dbReference type="Proteomes" id="UP000184089">
    <property type="component" value="Unassembled WGS sequence"/>
</dbReference>
<reference evidence="2 5" key="3">
    <citation type="journal article" date="2019" name="Nat. Med.">
        <title>A library of human gut bacterial isolates paired with longitudinal multiomics data enables mechanistic microbiome research.</title>
        <authorList>
            <person name="Poyet M."/>
            <person name="Groussin M."/>
            <person name="Gibbons S.M."/>
            <person name="Avila-Pacheco J."/>
            <person name="Jiang X."/>
            <person name="Kearney S.M."/>
            <person name="Perrotta A.R."/>
            <person name="Berdy B."/>
            <person name="Zhao S."/>
            <person name="Lieberman T.D."/>
            <person name="Swanson P.K."/>
            <person name="Smith M."/>
            <person name="Roesemann S."/>
            <person name="Alexander J.E."/>
            <person name="Rich S.A."/>
            <person name="Livny J."/>
            <person name="Vlamakis H."/>
            <person name="Clish C."/>
            <person name="Bullock K."/>
            <person name="Deik A."/>
            <person name="Scott J."/>
            <person name="Pierce K.A."/>
            <person name="Xavier R.J."/>
            <person name="Alm E.J."/>
        </authorList>
    </citation>
    <scope>NUCLEOTIDE SEQUENCE [LARGE SCALE GENOMIC DNA]</scope>
    <source>
        <strain evidence="2 5">BIOML-A2</strain>
    </source>
</reference>
<evidence type="ECO:0000313" key="2">
    <source>
        <dbReference type="EMBL" id="MZL68186.1"/>
    </source>
</evidence>
<evidence type="ECO:0000313" key="4">
    <source>
        <dbReference type="Proteomes" id="UP000184089"/>
    </source>
</evidence>
<evidence type="ECO:0000256" key="1">
    <source>
        <dbReference type="SAM" id="Coils"/>
    </source>
</evidence>
<reference evidence="3" key="1">
    <citation type="submission" date="2016-11" db="EMBL/GenBank/DDBJ databases">
        <authorList>
            <person name="Varghese N."/>
            <person name="Submissions S."/>
        </authorList>
    </citation>
    <scope>NUCLEOTIDE SEQUENCE</scope>
    <source>
        <strain evidence="3">DSM 4029</strain>
    </source>
</reference>
<feature type="coiled-coil region" evidence="1">
    <location>
        <begin position="11"/>
        <end position="38"/>
    </location>
</feature>
<keyword evidence="1" id="KW-0175">Coiled coil</keyword>
<proteinExistence type="predicted"/>
<organism evidence="3 4">
    <name type="scientific">Bittarella massiliensis</name>
    <name type="common">ex Durand et al. 2017</name>
    <dbReference type="NCBI Taxonomy" id="1720313"/>
    <lineage>
        <taxon>Bacteria</taxon>
        <taxon>Bacillati</taxon>
        <taxon>Bacillota</taxon>
        <taxon>Clostridia</taxon>
        <taxon>Eubacteriales</taxon>
        <taxon>Oscillospiraceae</taxon>
        <taxon>Bittarella (ex Durand et al. 2017)</taxon>
    </lineage>
</organism>
<sequence>MVNLSPARLSSGGAEERIAALENTVLRLRKELEYALQNLDAGNLSPTLAQTLNGGPVDRAAARAADTAGYTGELRLGGTRLRVEEGRIVEVMEDGI</sequence>
<dbReference type="AlphaFoldDB" id="A0AAQ1RWA1"/>
<dbReference type="RefSeq" id="WP_021660548.1">
    <property type="nucleotide sequence ID" value="NZ_FQVY01000002.1"/>
</dbReference>
<name>A0AAQ1RWA1_9FIRM</name>
<keyword evidence="5" id="KW-1185">Reference proteome</keyword>
<dbReference type="EMBL" id="FQVY01000002">
    <property type="protein sequence ID" value="SHG20231.1"/>
    <property type="molecule type" value="Genomic_DNA"/>
</dbReference>
<accession>A0AAQ1RWA1</accession>
<evidence type="ECO:0000313" key="3">
    <source>
        <dbReference type="EMBL" id="SHG20231.1"/>
    </source>
</evidence>
<reference evidence="4" key="2">
    <citation type="submission" date="2016-11" db="EMBL/GenBank/DDBJ databases">
        <authorList>
            <person name="Jaros S."/>
            <person name="Januszkiewicz K."/>
            <person name="Wedrychowicz H."/>
        </authorList>
    </citation>
    <scope>NUCLEOTIDE SEQUENCE [LARGE SCALE GENOMIC DNA]</scope>
    <source>
        <strain evidence="4">DSM 4029</strain>
    </source>
</reference>
<dbReference type="Proteomes" id="UP000474718">
    <property type="component" value="Unassembled WGS sequence"/>
</dbReference>